<dbReference type="RefSeq" id="WP_408605427.1">
    <property type="nucleotide sequence ID" value="NZ_LRVM01000001.1"/>
</dbReference>
<gene>
    <name evidence="2" type="ORF">CLNEO_01430</name>
</gene>
<dbReference type="STRING" id="36847.CLNEO_01430"/>
<proteinExistence type="predicted"/>
<keyword evidence="1" id="KW-1133">Transmembrane helix</keyword>
<evidence type="ECO:0008006" key="4">
    <source>
        <dbReference type="Google" id="ProtNLM"/>
    </source>
</evidence>
<dbReference type="EMBL" id="LRVM01000001">
    <property type="protein sequence ID" value="KXL54047.1"/>
    <property type="molecule type" value="Genomic_DNA"/>
</dbReference>
<sequence length="87" mass="9361">MILRGQPRNVWVLVLFILAGVVLGGFIGSIFADVPALSWLSYGNTFGLSSPLVLDIGVLTLQFALTIRFTVAGIIGISIAILIYRKL</sequence>
<dbReference type="InterPro" id="IPR025470">
    <property type="entry name" value="DUF4321"/>
</dbReference>
<keyword evidence="1" id="KW-0472">Membrane</keyword>
<organism evidence="2 3">
    <name type="scientific">Anaerotignum neopropionicum</name>
    <dbReference type="NCBI Taxonomy" id="36847"/>
    <lineage>
        <taxon>Bacteria</taxon>
        <taxon>Bacillati</taxon>
        <taxon>Bacillota</taxon>
        <taxon>Clostridia</taxon>
        <taxon>Lachnospirales</taxon>
        <taxon>Anaerotignaceae</taxon>
        <taxon>Anaerotignum</taxon>
    </lineage>
</organism>
<accession>A0A136WHU4</accession>
<evidence type="ECO:0000313" key="2">
    <source>
        <dbReference type="EMBL" id="KXL54047.1"/>
    </source>
</evidence>
<protein>
    <recommendedName>
        <fullName evidence="4">DUF4321 domain-containing protein</fullName>
    </recommendedName>
</protein>
<name>A0A136WHU4_9FIRM</name>
<keyword evidence="1" id="KW-0812">Transmembrane</keyword>
<dbReference type="AlphaFoldDB" id="A0A136WHU4"/>
<reference evidence="2 3" key="1">
    <citation type="submission" date="2016-01" db="EMBL/GenBank/DDBJ databases">
        <title>Genome sequence of Clostridium neopropionicum X4, DSM-3847.</title>
        <authorList>
            <person name="Poehlein A."/>
            <person name="Beck M.H."/>
            <person name="Bengelsdorf F.R."/>
            <person name="Daniel R."/>
            <person name="Duerre P."/>
        </authorList>
    </citation>
    <scope>NUCLEOTIDE SEQUENCE [LARGE SCALE GENOMIC DNA]</scope>
    <source>
        <strain evidence="2 3">DSM-3847</strain>
    </source>
</reference>
<feature type="transmembrane region" description="Helical" evidence="1">
    <location>
        <begin position="52"/>
        <end position="84"/>
    </location>
</feature>
<keyword evidence="3" id="KW-1185">Reference proteome</keyword>
<evidence type="ECO:0000256" key="1">
    <source>
        <dbReference type="SAM" id="Phobius"/>
    </source>
</evidence>
<dbReference type="Proteomes" id="UP000070539">
    <property type="component" value="Unassembled WGS sequence"/>
</dbReference>
<feature type="transmembrane region" description="Helical" evidence="1">
    <location>
        <begin position="12"/>
        <end position="32"/>
    </location>
</feature>
<evidence type="ECO:0000313" key="3">
    <source>
        <dbReference type="Proteomes" id="UP000070539"/>
    </source>
</evidence>
<comment type="caution">
    <text evidence="2">The sequence shown here is derived from an EMBL/GenBank/DDBJ whole genome shotgun (WGS) entry which is preliminary data.</text>
</comment>
<dbReference type="Pfam" id="PF14209">
    <property type="entry name" value="DUF4321"/>
    <property type="match status" value="1"/>
</dbReference>